<dbReference type="PANTHER" id="PTHR43294:SF21">
    <property type="entry name" value="CATION TRANSPORTING ATPASE"/>
    <property type="match status" value="1"/>
</dbReference>
<dbReference type="Pfam" id="PF00122">
    <property type="entry name" value="E1-E2_ATPase"/>
    <property type="match status" value="1"/>
</dbReference>
<evidence type="ECO:0000256" key="11">
    <source>
        <dbReference type="ARBA" id="ARBA00023065"/>
    </source>
</evidence>
<protein>
    <submittedName>
        <fullName evidence="15">Cation-transporting P-type ATPase</fullName>
    </submittedName>
</protein>
<proteinExistence type="inferred from homology"/>
<keyword evidence="7" id="KW-0547">Nucleotide-binding</keyword>
<feature type="transmembrane region" description="Helical" evidence="13">
    <location>
        <begin position="385"/>
        <end position="410"/>
    </location>
</feature>
<dbReference type="Gene3D" id="2.70.150.10">
    <property type="entry name" value="Calcium-transporting ATPase, cytoplasmic transduction domain A"/>
    <property type="match status" value="1"/>
</dbReference>
<dbReference type="Pfam" id="PF00690">
    <property type="entry name" value="Cation_ATPase_N"/>
    <property type="match status" value="1"/>
</dbReference>
<evidence type="ECO:0000256" key="13">
    <source>
        <dbReference type="SAM" id="Phobius"/>
    </source>
</evidence>
<dbReference type="SUPFAM" id="SSF81660">
    <property type="entry name" value="Metal cation-transporting ATPase, ATP-binding domain N"/>
    <property type="match status" value="1"/>
</dbReference>
<feature type="transmembrane region" description="Helical" evidence="13">
    <location>
        <begin position="817"/>
        <end position="843"/>
    </location>
</feature>
<feature type="transmembrane region" description="Helical" evidence="13">
    <location>
        <begin position="891"/>
        <end position="913"/>
    </location>
</feature>
<comment type="subcellular location">
    <subcellularLocation>
        <location evidence="1">Cell membrane</location>
        <topology evidence="1">Multi-pass membrane protein</topology>
    </subcellularLocation>
</comment>
<dbReference type="InterPro" id="IPR036412">
    <property type="entry name" value="HAD-like_sf"/>
</dbReference>
<dbReference type="PRINTS" id="PR00119">
    <property type="entry name" value="CATATPASE"/>
</dbReference>
<dbReference type="InterPro" id="IPR044492">
    <property type="entry name" value="P_typ_ATPase_HD_dom"/>
</dbReference>
<dbReference type="InterPro" id="IPR050510">
    <property type="entry name" value="Cation_transp_ATPase_P-type"/>
</dbReference>
<dbReference type="SFLD" id="SFLDS00003">
    <property type="entry name" value="Haloacid_Dehalogenase"/>
    <property type="match status" value="1"/>
</dbReference>
<keyword evidence="8" id="KW-0067">ATP-binding</keyword>
<dbReference type="InterPro" id="IPR023299">
    <property type="entry name" value="ATPase_P-typ_cyto_dom_N"/>
</dbReference>
<evidence type="ECO:0000259" key="14">
    <source>
        <dbReference type="SMART" id="SM00831"/>
    </source>
</evidence>
<feature type="transmembrane region" description="Helical" evidence="13">
    <location>
        <begin position="352"/>
        <end position="373"/>
    </location>
</feature>
<feature type="transmembrane region" description="Helical" evidence="13">
    <location>
        <begin position="919"/>
        <end position="937"/>
    </location>
</feature>
<evidence type="ECO:0000256" key="10">
    <source>
        <dbReference type="ARBA" id="ARBA00022989"/>
    </source>
</evidence>
<evidence type="ECO:0000256" key="1">
    <source>
        <dbReference type="ARBA" id="ARBA00004651"/>
    </source>
</evidence>
<comment type="similarity">
    <text evidence="2">Belongs to the cation transport ATPase (P-type) (TC 3.A.3) family. Type IIA subfamily.</text>
</comment>
<dbReference type="PROSITE" id="PS01229">
    <property type="entry name" value="COF_2"/>
    <property type="match status" value="1"/>
</dbReference>
<keyword evidence="12 13" id="KW-0472">Membrane</keyword>
<dbReference type="Pfam" id="PF19991">
    <property type="entry name" value="HMA_2"/>
    <property type="match status" value="1"/>
</dbReference>
<dbReference type="InterPro" id="IPR059000">
    <property type="entry name" value="ATPase_P-type_domA"/>
</dbReference>
<dbReference type="InterPro" id="IPR023298">
    <property type="entry name" value="ATPase_P-typ_TM_dom_sf"/>
</dbReference>
<evidence type="ECO:0000256" key="2">
    <source>
        <dbReference type="ARBA" id="ARBA00005675"/>
    </source>
</evidence>
<evidence type="ECO:0000256" key="8">
    <source>
        <dbReference type="ARBA" id="ARBA00022840"/>
    </source>
</evidence>
<evidence type="ECO:0000256" key="6">
    <source>
        <dbReference type="ARBA" id="ARBA00022692"/>
    </source>
</evidence>
<name>A0ABY4CRI5_9BACL</name>
<dbReference type="InterPro" id="IPR006068">
    <property type="entry name" value="ATPase_P-typ_cation-transptr_C"/>
</dbReference>
<evidence type="ECO:0000256" key="4">
    <source>
        <dbReference type="ARBA" id="ARBA00022475"/>
    </source>
</evidence>
<dbReference type="RefSeq" id="WP_347438714.1">
    <property type="nucleotide sequence ID" value="NZ_CP089291.1"/>
</dbReference>
<dbReference type="Gene3D" id="3.40.50.1000">
    <property type="entry name" value="HAD superfamily/HAD-like"/>
    <property type="match status" value="1"/>
</dbReference>
<dbReference type="Pfam" id="PF00689">
    <property type="entry name" value="Cation_ATPase_C"/>
    <property type="match status" value="1"/>
</dbReference>
<dbReference type="SUPFAM" id="SSF81653">
    <property type="entry name" value="Calcium ATPase, transduction domain A"/>
    <property type="match status" value="1"/>
</dbReference>
<evidence type="ECO:0000256" key="7">
    <source>
        <dbReference type="ARBA" id="ARBA00022741"/>
    </source>
</evidence>
<feature type="transmembrane region" description="Helical" evidence="13">
    <location>
        <begin position="194"/>
        <end position="210"/>
    </location>
</feature>
<dbReference type="Pfam" id="PF08282">
    <property type="entry name" value="Hydrolase_3"/>
    <property type="match status" value="1"/>
</dbReference>
<dbReference type="Gene3D" id="1.20.1110.10">
    <property type="entry name" value="Calcium-transporting ATPase, transmembrane domain"/>
    <property type="match status" value="1"/>
</dbReference>
<keyword evidence="5" id="KW-0597">Phosphoprotein</keyword>
<evidence type="ECO:0000256" key="12">
    <source>
        <dbReference type="ARBA" id="ARBA00023136"/>
    </source>
</evidence>
<keyword evidence="10 13" id="KW-1133">Transmembrane helix</keyword>
<accession>A0ABY4CRI5</accession>
<dbReference type="PROSITE" id="PS00154">
    <property type="entry name" value="ATPASE_E1_E2"/>
    <property type="match status" value="1"/>
</dbReference>
<dbReference type="EMBL" id="CP089291">
    <property type="protein sequence ID" value="UOF92032.1"/>
    <property type="molecule type" value="Genomic_DNA"/>
</dbReference>
<dbReference type="Proteomes" id="UP000830167">
    <property type="component" value="Chromosome"/>
</dbReference>
<reference evidence="15" key="1">
    <citation type="submission" date="2021-12" db="EMBL/GenBank/DDBJ databases">
        <title>Alicyclobacillaceae gen. nov., sp. nov., isolated from chalcocite enrichment system.</title>
        <authorList>
            <person name="Jiang Z."/>
        </authorList>
    </citation>
    <scope>NUCLEOTIDE SEQUENCE</scope>
    <source>
        <strain evidence="15">MYW30-H2</strain>
    </source>
</reference>
<keyword evidence="3" id="KW-0813">Transport</keyword>
<feature type="domain" description="Cation-transporting P-type ATPase N-terminal" evidence="14">
    <location>
        <begin position="116"/>
        <end position="190"/>
    </location>
</feature>
<dbReference type="InterPro" id="IPR001757">
    <property type="entry name" value="P_typ_ATPase"/>
</dbReference>
<gene>
    <name evidence="15" type="ORF">LSG31_07305</name>
</gene>
<feature type="transmembrane region" description="Helical" evidence="13">
    <location>
        <begin position="981"/>
        <end position="1001"/>
    </location>
</feature>
<feature type="transmembrane region" description="Helical" evidence="13">
    <location>
        <begin position="170"/>
        <end position="188"/>
    </location>
</feature>
<evidence type="ECO:0000256" key="5">
    <source>
        <dbReference type="ARBA" id="ARBA00022553"/>
    </source>
</evidence>
<feature type="transmembrane region" description="Helical" evidence="13">
    <location>
        <begin position="957"/>
        <end position="975"/>
    </location>
</feature>
<evidence type="ECO:0000256" key="9">
    <source>
        <dbReference type="ARBA" id="ARBA00022967"/>
    </source>
</evidence>
<keyword evidence="9" id="KW-1278">Translocase</keyword>
<evidence type="ECO:0000256" key="3">
    <source>
        <dbReference type="ARBA" id="ARBA00022448"/>
    </source>
</evidence>
<keyword evidence="6 13" id="KW-0812">Transmembrane</keyword>
<dbReference type="SFLD" id="SFLDF00027">
    <property type="entry name" value="p-type_atpase"/>
    <property type="match status" value="1"/>
</dbReference>
<dbReference type="Gene3D" id="3.40.1110.10">
    <property type="entry name" value="Calcium-transporting ATPase, cytoplasmic domain N"/>
    <property type="match status" value="1"/>
</dbReference>
<dbReference type="InterPro" id="IPR004014">
    <property type="entry name" value="ATPase_P-typ_cation-transptr_N"/>
</dbReference>
<keyword evidence="11" id="KW-0406">Ion transport</keyword>
<dbReference type="Pfam" id="PF13246">
    <property type="entry name" value="Cation_ATPase"/>
    <property type="match status" value="1"/>
</dbReference>
<keyword evidence="4" id="KW-1003">Cell membrane</keyword>
<dbReference type="InterPro" id="IPR018303">
    <property type="entry name" value="ATPase_P-typ_P_site"/>
</dbReference>
<dbReference type="InterPro" id="IPR008250">
    <property type="entry name" value="ATPase_P-typ_transduc_dom_A_sf"/>
</dbReference>
<keyword evidence="16" id="KW-1185">Reference proteome</keyword>
<evidence type="ECO:0000313" key="15">
    <source>
        <dbReference type="EMBL" id="UOF92032.1"/>
    </source>
</evidence>
<dbReference type="SUPFAM" id="SSF81665">
    <property type="entry name" value="Calcium ATPase, transmembrane domain M"/>
    <property type="match status" value="1"/>
</dbReference>
<dbReference type="SUPFAM" id="SSF56784">
    <property type="entry name" value="HAD-like"/>
    <property type="match status" value="1"/>
</dbReference>
<organism evidence="15 16">
    <name type="scientific">Fodinisporobacter ferrooxydans</name>
    <dbReference type="NCBI Taxonomy" id="2901836"/>
    <lineage>
        <taxon>Bacteria</taxon>
        <taxon>Bacillati</taxon>
        <taxon>Bacillota</taxon>
        <taxon>Bacilli</taxon>
        <taxon>Bacillales</taxon>
        <taxon>Alicyclobacillaceae</taxon>
        <taxon>Fodinisporobacter</taxon>
    </lineage>
</organism>
<dbReference type="PANTHER" id="PTHR43294">
    <property type="entry name" value="SODIUM/POTASSIUM-TRANSPORTING ATPASE SUBUNIT ALPHA"/>
    <property type="match status" value="1"/>
</dbReference>
<sequence length="1038" mass="112752">MKQNRDGGKRCLHQLPGRIRIFVKGVQGHDQTAAELDTYCSRISGVIGASASSRTGRVLLYFDEHVIPGEILIQKILEFEHVLEFEQRRIEEAAETCVAACAERLATDGALAQKPAWYAMSAEEILERLQSHSRSGLSTREVESRYQFFGKNEIPEPVSPPWYQTFLKQFFNFTTFTMVSIAALPIFFGRFRDTAGVLMLLGINAVISTYQQQKAQKDVRSLKQLSIHQAKAVRDRKETVIPANQLVPGDIIILEAGDRVPADAILLECWNVEADESSLTGESVPVAKAESICCETDTPLAERKNMVFMGTILTRGRAHGIVVATGADTEIGKLIIGLQQVKNRPTPLQKKLTVVAKTIVITALAIAGVVVGLRFMQGYPIAETLLTGVSVATTAISEGLPIMITVCLVAGMRRMVRHKALVKEMSALETLAKVDVICTDKTGTLTKNEMTVKTIVQNQHKWHVTGDGYQLSGSIVDENQRQVRVHPSHPLYWISTLAALCNDAELGESRASGASGGSVQKAVSIQGDPTEAALLIAAGKAGVDAKQCRSHFRRVREIPFDSDRRRMTVVCRNRNGEYIVCTKGSVDVVLGSCDFMQQDKEIEQLDEKSRAGILKQEYDLGKQAMRVLGIAFKSLDRDPHTLSPEELESGLTWAGMFAMKDPPREHVSESIAVCLKAGLHVVMITGDHPVTAEAIGRELGLIQGDSQVLTGRELESLSDEELLGAIQGVRIFSRVAPTDKQRIVAAYQQLGKHVAMIGDGVNDVPALKQADVGIALGTGTDAAKEASSMVLTNNDFSAVVKAIRQGRSVLGNIRSTIGYVFLGNLSEVFYAAMVVVAGLPLALMPMQMMFMNMLTDSLPTLLLTIGHPSVKHDCSVATPLSNVKDIFDRSFLSRVTASGLIVGGLTTITFLAMNGVTGNLPLASTMALAVLCIGKLLQVSYWRRASVGTDDAKLDSLMKFTLALGITGLLAAIYVPSLRFVFHSVPLGFTHWGIVIGAVLLGTKLTRPFASYIERKWPQTQSSINECSTIPSSDVAVA</sequence>
<dbReference type="SFLD" id="SFLDG00002">
    <property type="entry name" value="C1.7:_P-type_atpase_like"/>
    <property type="match status" value="1"/>
</dbReference>
<evidence type="ECO:0000313" key="16">
    <source>
        <dbReference type="Proteomes" id="UP000830167"/>
    </source>
</evidence>
<dbReference type="NCBIfam" id="TIGR01494">
    <property type="entry name" value="ATPase_P-type"/>
    <property type="match status" value="2"/>
</dbReference>
<dbReference type="SMART" id="SM00831">
    <property type="entry name" value="Cation_ATPase_N"/>
    <property type="match status" value="1"/>
</dbReference>
<dbReference type="PRINTS" id="PR00120">
    <property type="entry name" value="HATPASE"/>
</dbReference>
<dbReference type="InterPro" id="IPR023214">
    <property type="entry name" value="HAD_sf"/>
</dbReference>